<dbReference type="Pfam" id="PF11749">
    <property type="entry name" value="DUF3305"/>
    <property type="match status" value="1"/>
</dbReference>
<sequence>MIEMEMTLGLVVERRRSSHPWSVAAGQEFSWLPVQVLGEPPATASWTALDGNDELMRFYAGQVMLSVYSTDTANYRDNLASGLPKLWVAMLRSDGDPALDIVAISADPAEGEAWTEAGRYLVETLDMSDEIAAELARFIADHHVERPIIKRKRDRAPPDVRWRAEPTVAERAAVDDPGAGGS</sequence>
<organism evidence="2 3">
    <name type="scientific">Candidatus Raskinella chloraquaticus</name>
    <dbReference type="NCBI Taxonomy" id="1951219"/>
    <lineage>
        <taxon>Bacteria</taxon>
        <taxon>Pseudomonadati</taxon>
        <taxon>Pseudomonadota</taxon>
        <taxon>Alphaproteobacteria</taxon>
        <taxon>Hyphomicrobiales</taxon>
        <taxon>Phreatobacteraceae</taxon>
        <taxon>Candidatus Raskinella</taxon>
    </lineage>
</organism>
<evidence type="ECO:0008006" key="4">
    <source>
        <dbReference type="Google" id="ProtNLM"/>
    </source>
</evidence>
<evidence type="ECO:0000313" key="2">
    <source>
        <dbReference type="EMBL" id="OQW52729.1"/>
    </source>
</evidence>
<comment type="caution">
    <text evidence="2">The sequence shown here is derived from an EMBL/GenBank/DDBJ whole genome shotgun (WGS) entry which is preliminary data.</text>
</comment>
<protein>
    <recommendedName>
        <fullName evidence="4">DUF3305 domain-containing protein</fullName>
    </recommendedName>
</protein>
<gene>
    <name evidence="2" type="ORF">A4S15_07935</name>
</gene>
<dbReference type="AlphaFoldDB" id="A0A1W9HZ65"/>
<accession>A0A1W9HZ65</accession>
<evidence type="ECO:0000313" key="3">
    <source>
        <dbReference type="Proteomes" id="UP000192872"/>
    </source>
</evidence>
<dbReference type="EMBL" id="LWDL01000012">
    <property type="protein sequence ID" value="OQW52729.1"/>
    <property type="molecule type" value="Genomic_DNA"/>
</dbReference>
<dbReference type="RefSeq" id="WP_376800316.1">
    <property type="nucleotide sequence ID" value="NZ_DBNB01000037.1"/>
</dbReference>
<dbReference type="STRING" id="1827387.A4S15_07935"/>
<dbReference type="Proteomes" id="UP000192872">
    <property type="component" value="Unassembled WGS sequence"/>
</dbReference>
<proteinExistence type="predicted"/>
<reference evidence="2 3" key="1">
    <citation type="journal article" date="2017" name="Water Res.">
        <title>Comammox in drinking water systems.</title>
        <authorList>
            <person name="Wang Y."/>
            <person name="Ma L."/>
            <person name="Mao Y."/>
            <person name="Jiang X."/>
            <person name="Xia Y."/>
            <person name="Yu K."/>
            <person name="Li B."/>
            <person name="Zhang T."/>
        </authorList>
    </citation>
    <scope>NUCLEOTIDE SEQUENCE [LARGE SCALE GENOMIC DNA]</scope>
    <source>
        <strain evidence="2">SG_bin8</strain>
    </source>
</reference>
<feature type="compositionally biased region" description="Basic and acidic residues" evidence="1">
    <location>
        <begin position="155"/>
        <end position="164"/>
    </location>
</feature>
<dbReference type="InterPro" id="IPR021736">
    <property type="entry name" value="DUF3305"/>
</dbReference>
<name>A0A1W9HZ65_9HYPH</name>
<evidence type="ECO:0000256" key="1">
    <source>
        <dbReference type="SAM" id="MobiDB-lite"/>
    </source>
</evidence>
<feature type="region of interest" description="Disordered" evidence="1">
    <location>
        <begin position="154"/>
        <end position="182"/>
    </location>
</feature>